<dbReference type="AlphaFoldDB" id="C6WTL0"/>
<dbReference type="KEGG" id="mmb:Mmol_0422"/>
<dbReference type="EMBL" id="CP001672">
    <property type="protein sequence ID" value="ACT47332.1"/>
    <property type="molecule type" value="Genomic_DNA"/>
</dbReference>
<dbReference type="PANTHER" id="PTHR46118">
    <property type="entry name" value="PROTEIN ABHD11"/>
    <property type="match status" value="1"/>
</dbReference>
<reference evidence="3 4" key="2">
    <citation type="journal article" date="2011" name="J. Bacteriol.">
        <title>Genomes of three methylotrophs from a single niche uncover genetic and metabolic divergence of Methylophilaceae.</title>
        <authorList>
            <person name="Lapidus A."/>
            <person name="Clum A."/>
            <person name="Labutti K."/>
            <person name="Kaluzhnaya M.G."/>
            <person name="Lim S."/>
            <person name="Beck D.A."/>
            <person name="Glavina Del Rio T."/>
            <person name="Nolan M."/>
            <person name="Mavromatis K."/>
            <person name="Huntemann M."/>
            <person name="Lucas S."/>
            <person name="Lidstrom M.E."/>
            <person name="Ivanova N."/>
            <person name="Chistoserdova L."/>
        </authorList>
    </citation>
    <scope>NUCLEOTIDE SEQUENCE [LARGE SCALE GENOMIC DNA]</scope>
    <source>
        <strain evidence="4">JLW8 / ATCC BAA-1282 / DSM 17540</strain>
    </source>
</reference>
<dbReference type="InterPro" id="IPR029058">
    <property type="entry name" value="AB_hydrolase_fold"/>
</dbReference>
<dbReference type="STRING" id="583345.Mmol_0422"/>
<protein>
    <submittedName>
        <fullName evidence="3">Alpha/beta hydrolase fold protein</fullName>
    </submittedName>
</protein>
<dbReference type="HOGENOM" id="CLU_020336_53_1_4"/>
<dbReference type="Pfam" id="PF00561">
    <property type="entry name" value="Abhydrolase_1"/>
    <property type="match status" value="1"/>
</dbReference>
<proteinExistence type="predicted"/>
<feature type="domain" description="AB hydrolase-1" evidence="2">
    <location>
        <begin position="18"/>
        <end position="146"/>
    </location>
</feature>
<sequence>MQLHYRIFGSPTSGNPHPLVLLHGLFGSGDNWGAVAKHFAQQYQVISVDLRNHGRSPHNESQTYADMANDLLELCDALNLDRIHLLGHSLGGKTAMQFATHHPDRLEKLIVVDMAIRAYADAYTHMIDAMLAVDLNAMQSRGDADKALVSAIPHTTVRQFLLMNLIKIENKLAWRINLAALRNNYPHMIKAICENTHYEKPSLFIRGERSDYVRDADIQHIKTHFTNAQFASLATNHWVHAEQPQAFIALVDNFLADQ</sequence>
<gene>
    <name evidence="3" type="ordered locus">Mmol_0422</name>
</gene>
<evidence type="ECO:0000313" key="4">
    <source>
        <dbReference type="Proteomes" id="UP000002742"/>
    </source>
</evidence>
<dbReference type="InterPro" id="IPR000073">
    <property type="entry name" value="AB_hydrolase_1"/>
</dbReference>
<evidence type="ECO:0000259" key="2">
    <source>
        <dbReference type="Pfam" id="PF00561"/>
    </source>
</evidence>
<keyword evidence="4" id="KW-1185">Reference proteome</keyword>
<organism evidence="3 4">
    <name type="scientific">Methylotenera mobilis (strain JLW8 / ATCC BAA-1282 / DSM 17540)</name>
    <dbReference type="NCBI Taxonomy" id="583345"/>
    <lineage>
        <taxon>Bacteria</taxon>
        <taxon>Pseudomonadati</taxon>
        <taxon>Pseudomonadota</taxon>
        <taxon>Betaproteobacteria</taxon>
        <taxon>Nitrosomonadales</taxon>
        <taxon>Methylophilaceae</taxon>
        <taxon>Methylotenera</taxon>
    </lineage>
</organism>
<dbReference type="Proteomes" id="UP000002742">
    <property type="component" value="Chromosome"/>
</dbReference>
<evidence type="ECO:0000313" key="3">
    <source>
        <dbReference type="EMBL" id="ACT47332.1"/>
    </source>
</evidence>
<dbReference type="SUPFAM" id="SSF53474">
    <property type="entry name" value="alpha/beta-Hydrolases"/>
    <property type="match status" value="1"/>
</dbReference>
<name>C6WTL0_METML</name>
<dbReference type="GO" id="GO:0016787">
    <property type="term" value="F:hydrolase activity"/>
    <property type="evidence" value="ECO:0007669"/>
    <property type="project" value="UniProtKB-KW"/>
</dbReference>
<dbReference type="eggNOG" id="COG2267">
    <property type="taxonomic scope" value="Bacteria"/>
</dbReference>
<dbReference type="OrthoDB" id="64748at2"/>
<accession>C6WTL0</accession>
<reference evidence="4" key="1">
    <citation type="submission" date="2009-07" db="EMBL/GenBank/DDBJ databases">
        <title>Complete sequence of Methylotenera mobilis JLW8.</title>
        <authorList>
            <consortium name="US DOE Joint Genome Institute"/>
            <person name="Lucas S."/>
            <person name="Copeland A."/>
            <person name="Lapidus A."/>
            <person name="Glavina del Rio T."/>
            <person name="Tice H."/>
            <person name="Bruce D."/>
            <person name="Goodwin L."/>
            <person name="Pitluck S."/>
            <person name="LaButti K.M."/>
            <person name="Clum A."/>
            <person name="Larimer F."/>
            <person name="Land M."/>
            <person name="Hauser L."/>
            <person name="Kyrpides N."/>
            <person name="Mikhailova N."/>
            <person name="Kayluzhnaya M."/>
            <person name="Chistoserdova L."/>
        </authorList>
    </citation>
    <scope>NUCLEOTIDE SEQUENCE [LARGE SCALE GENOMIC DNA]</scope>
    <source>
        <strain evidence="4">JLW8 / ATCC BAA-1282 / DSM 17540</strain>
    </source>
</reference>
<evidence type="ECO:0000256" key="1">
    <source>
        <dbReference type="ARBA" id="ARBA00022801"/>
    </source>
</evidence>
<dbReference type="Gene3D" id="3.40.50.1820">
    <property type="entry name" value="alpha/beta hydrolase"/>
    <property type="match status" value="1"/>
</dbReference>
<dbReference type="PRINTS" id="PR00111">
    <property type="entry name" value="ABHYDROLASE"/>
</dbReference>
<dbReference type="RefSeq" id="WP_015831370.1">
    <property type="nucleotide sequence ID" value="NC_012968.1"/>
</dbReference>
<dbReference type="PANTHER" id="PTHR46118:SF4">
    <property type="entry name" value="PROTEIN ABHD11"/>
    <property type="match status" value="1"/>
</dbReference>
<keyword evidence="1 3" id="KW-0378">Hydrolase</keyword>